<dbReference type="Proteomes" id="UP000193411">
    <property type="component" value="Unassembled WGS sequence"/>
</dbReference>
<name>A0A1Y2HZZ6_9FUNG</name>
<organism evidence="1 2">
    <name type="scientific">Catenaria anguillulae PL171</name>
    <dbReference type="NCBI Taxonomy" id="765915"/>
    <lineage>
        <taxon>Eukaryota</taxon>
        <taxon>Fungi</taxon>
        <taxon>Fungi incertae sedis</taxon>
        <taxon>Blastocladiomycota</taxon>
        <taxon>Blastocladiomycetes</taxon>
        <taxon>Blastocladiales</taxon>
        <taxon>Catenariaceae</taxon>
        <taxon>Catenaria</taxon>
    </lineage>
</organism>
<dbReference type="Pfam" id="PF17010">
    <property type="entry name" value="DUF5092"/>
    <property type="match status" value="1"/>
</dbReference>
<evidence type="ECO:0000313" key="1">
    <source>
        <dbReference type="EMBL" id="ORZ39303.1"/>
    </source>
</evidence>
<reference evidence="1 2" key="1">
    <citation type="submission" date="2016-07" db="EMBL/GenBank/DDBJ databases">
        <title>Pervasive Adenine N6-methylation of Active Genes in Fungi.</title>
        <authorList>
            <consortium name="DOE Joint Genome Institute"/>
            <person name="Mondo S.J."/>
            <person name="Dannebaum R.O."/>
            <person name="Kuo R.C."/>
            <person name="Labutti K."/>
            <person name="Haridas S."/>
            <person name="Kuo A."/>
            <person name="Salamov A."/>
            <person name="Ahrendt S.R."/>
            <person name="Lipzen A."/>
            <person name="Sullivan W."/>
            <person name="Andreopoulos W.B."/>
            <person name="Clum A."/>
            <person name="Lindquist E."/>
            <person name="Daum C."/>
            <person name="Ramamoorthy G.K."/>
            <person name="Gryganskyi A."/>
            <person name="Culley D."/>
            <person name="Magnuson J.K."/>
            <person name="James T.Y."/>
            <person name="O'Malley M.A."/>
            <person name="Stajich J.E."/>
            <person name="Spatafora J.W."/>
            <person name="Visel A."/>
            <person name="Grigoriev I.V."/>
        </authorList>
    </citation>
    <scope>NUCLEOTIDE SEQUENCE [LARGE SCALE GENOMIC DNA]</scope>
    <source>
        <strain evidence="1 2">PL171</strain>
    </source>
</reference>
<dbReference type="InterPro" id="IPR031537">
    <property type="entry name" value="DUF5092"/>
</dbReference>
<comment type="caution">
    <text evidence="1">The sequence shown here is derived from an EMBL/GenBank/DDBJ whole genome shotgun (WGS) entry which is preliminary data.</text>
</comment>
<dbReference type="EMBL" id="MCFL01000006">
    <property type="protein sequence ID" value="ORZ39303.1"/>
    <property type="molecule type" value="Genomic_DNA"/>
</dbReference>
<protein>
    <submittedName>
        <fullName evidence="1">Uncharacterized protein</fullName>
    </submittedName>
</protein>
<gene>
    <name evidence="1" type="ORF">BCR44DRAFT_1271291</name>
</gene>
<evidence type="ECO:0000313" key="2">
    <source>
        <dbReference type="Proteomes" id="UP000193411"/>
    </source>
</evidence>
<dbReference type="AlphaFoldDB" id="A0A1Y2HZZ6"/>
<sequence length="217" mass="24471">MNTTTNSLDTSTSAAAQGDQVTSIRLYGSGVNPIILDSITGSTTEPLTLETFGALAQRHQAIGKNLIIARVDVAVNDANLEPNELPETRSFYYHAHSLNKILFRTFGKNGEYLFRLFALNPMTNTDMVGDVVYFMVYPGTPVHRLRPRSAATRAETVSSRALPSPSKLAHPLQPTLRVHLRRVRRRLCKRRAQHFARLRLHQVFWSCARTTFLLWKP</sequence>
<proteinExistence type="predicted"/>
<keyword evidence="2" id="KW-1185">Reference proteome</keyword>
<dbReference type="OrthoDB" id="2189509at2759"/>
<accession>A0A1Y2HZZ6</accession>